<evidence type="ECO:0000256" key="1">
    <source>
        <dbReference type="SAM" id="MobiDB-lite"/>
    </source>
</evidence>
<proteinExistence type="predicted"/>
<evidence type="ECO:0000256" key="2">
    <source>
        <dbReference type="SAM" id="SignalP"/>
    </source>
</evidence>
<feature type="chain" id="PRO_5043467061" evidence="2">
    <location>
        <begin position="24"/>
        <end position="282"/>
    </location>
</feature>
<dbReference type="GeneID" id="61525441"/>
<feature type="region of interest" description="Disordered" evidence="1">
    <location>
        <begin position="204"/>
        <end position="282"/>
    </location>
</feature>
<dbReference type="OrthoDB" id="9130855at2"/>
<dbReference type="RefSeq" id="WP_064802558.1">
    <property type="nucleotide sequence ID" value="NZ_CP016022.1"/>
</dbReference>
<feature type="compositionally biased region" description="Low complexity" evidence="1">
    <location>
        <begin position="204"/>
        <end position="215"/>
    </location>
</feature>
<dbReference type="NCBIfam" id="NF047384">
    <property type="entry name" value="BspC_dom"/>
    <property type="match status" value="1"/>
</dbReference>
<feature type="compositionally biased region" description="Polar residues" evidence="1">
    <location>
        <begin position="65"/>
        <end position="74"/>
    </location>
</feature>
<gene>
    <name evidence="3" type="ORF">A9Y76_05350</name>
</gene>
<feature type="region of interest" description="Disordered" evidence="1">
    <location>
        <begin position="29"/>
        <end position="74"/>
    </location>
</feature>
<accession>A0A191ZUV7</accession>
<protein>
    <submittedName>
        <fullName evidence="3">Uncharacterized protein</fullName>
    </submittedName>
</protein>
<dbReference type="Proteomes" id="UP000078572">
    <property type="component" value="Chromosome 1"/>
</dbReference>
<dbReference type="EMBL" id="CP016022">
    <property type="protein sequence ID" value="ANJ71925.1"/>
    <property type="molecule type" value="Genomic_DNA"/>
</dbReference>
<reference evidence="4" key="1">
    <citation type="submission" date="2016-06" db="EMBL/GenBank/DDBJ databases">
        <authorList>
            <person name="Xu Y."/>
            <person name="Nagy A."/>
            <person name="Yan X."/>
            <person name="Kim S.W."/>
            <person name="Haley B."/>
            <person name="Liu N.T."/>
            <person name="Nou X."/>
        </authorList>
    </citation>
    <scope>NUCLEOTIDE SEQUENCE [LARGE SCALE GENOMIC DNA]</scope>
    <source>
        <strain evidence="4">ATCC 49129</strain>
    </source>
</reference>
<organism evidence="3 4">
    <name type="scientific">Ralstonia insidiosa</name>
    <dbReference type="NCBI Taxonomy" id="190721"/>
    <lineage>
        <taxon>Bacteria</taxon>
        <taxon>Pseudomonadati</taxon>
        <taxon>Pseudomonadota</taxon>
        <taxon>Betaproteobacteria</taxon>
        <taxon>Burkholderiales</taxon>
        <taxon>Burkholderiaceae</taxon>
        <taxon>Ralstonia</taxon>
    </lineage>
</organism>
<feature type="compositionally biased region" description="Low complexity" evidence="1">
    <location>
        <begin position="29"/>
        <end position="47"/>
    </location>
</feature>
<feature type="signal peptide" evidence="2">
    <location>
        <begin position="1"/>
        <end position="23"/>
    </location>
</feature>
<keyword evidence="4" id="KW-1185">Reference proteome</keyword>
<dbReference type="AlphaFoldDB" id="A0A191ZUV7"/>
<evidence type="ECO:0000313" key="3">
    <source>
        <dbReference type="EMBL" id="ANJ71925.1"/>
    </source>
</evidence>
<sequence length="282" mass="29525">MLRPKLLCLGVVALLAACSNLQTEPTNASAQSAQATNATPSTSAAQAKPATPPVSTTPPIVFGSTDASGTTTVNLPAKDKMSLSEYRAQTRDRLIQSEGARPDVADCAAHASWIIPRSTNFDQFRLPTGALSNDQAKVEPWDSRFSLSKQGAVKVSSVISFNAAVHKRGTGNDQWEPVRVRCGYDEGMMLAYELLDANGQPFAAPAAAPSSTATRTHCRRGHRCTTTSAVHSKSTAKGKAATKSTAKSAKSNGTAKTKSTPTGKTTAKSTAKKTTKKSTSGQ</sequence>
<name>A0A191ZUV7_9RALS</name>
<dbReference type="InterPro" id="IPR059225">
    <property type="entry name" value="BspC"/>
</dbReference>
<dbReference type="PROSITE" id="PS51257">
    <property type="entry name" value="PROKAR_LIPOPROTEIN"/>
    <property type="match status" value="1"/>
</dbReference>
<keyword evidence="2" id="KW-0732">Signal</keyword>
<feature type="compositionally biased region" description="Low complexity" evidence="1">
    <location>
        <begin position="224"/>
        <end position="269"/>
    </location>
</feature>
<evidence type="ECO:0000313" key="4">
    <source>
        <dbReference type="Proteomes" id="UP000078572"/>
    </source>
</evidence>